<dbReference type="FunFam" id="3.40.50.720:FF:000039">
    <property type="entry name" value="Alcohol dehydrogenase AdhP"/>
    <property type="match status" value="1"/>
</dbReference>
<dbReference type="EMBL" id="SKBQ01000123">
    <property type="protein sequence ID" value="TPX18032.1"/>
    <property type="molecule type" value="Genomic_DNA"/>
</dbReference>
<evidence type="ECO:0000256" key="1">
    <source>
        <dbReference type="ARBA" id="ARBA00001947"/>
    </source>
</evidence>
<gene>
    <name evidence="9" type="ORF">E0L32_011898</name>
</gene>
<evidence type="ECO:0000313" key="9">
    <source>
        <dbReference type="EMBL" id="TPX18032.1"/>
    </source>
</evidence>
<dbReference type="GeneID" id="41979345"/>
<dbReference type="SUPFAM" id="SSF50129">
    <property type="entry name" value="GroES-like"/>
    <property type="match status" value="1"/>
</dbReference>
<accession>A0A507B6V8</accession>
<comment type="cofactor">
    <cofactor evidence="1 7">
        <name>Zn(2+)</name>
        <dbReference type="ChEBI" id="CHEBI:29105"/>
    </cofactor>
</comment>
<protein>
    <recommendedName>
        <fullName evidence="8">Enoyl reductase (ER) domain-containing protein</fullName>
    </recommendedName>
</protein>
<dbReference type="GO" id="GO:0005737">
    <property type="term" value="C:cytoplasm"/>
    <property type="evidence" value="ECO:0007669"/>
    <property type="project" value="TreeGrafter"/>
</dbReference>
<evidence type="ECO:0000313" key="10">
    <source>
        <dbReference type="Proteomes" id="UP000319257"/>
    </source>
</evidence>
<comment type="caution">
    <text evidence="9">The sequence shown here is derived from an EMBL/GenBank/DDBJ whole genome shotgun (WGS) entry which is preliminary data.</text>
</comment>
<dbReference type="InterPro" id="IPR013149">
    <property type="entry name" value="ADH-like_C"/>
</dbReference>
<comment type="similarity">
    <text evidence="2 7">Belongs to the zinc-containing alcohol dehydrogenase family.</text>
</comment>
<dbReference type="SUPFAM" id="SSF51735">
    <property type="entry name" value="NAD(P)-binding Rossmann-fold domains"/>
    <property type="match status" value="1"/>
</dbReference>
<dbReference type="PROSITE" id="PS00059">
    <property type="entry name" value="ADH_ZINC"/>
    <property type="match status" value="1"/>
</dbReference>
<evidence type="ECO:0000256" key="2">
    <source>
        <dbReference type="ARBA" id="ARBA00008072"/>
    </source>
</evidence>
<evidence type="ECO:0000256" key="3">
    <source>
        <dbReference type="ARBA" id="ARBA00022723"/>
    </source>
</evidence>
<dbReference type="Gene3D" id="3.40.50.720">
    <property type="entry name" value="NAD(P)-binding Rossmann-like Domain"/>
    <property type="match status" value="1"/>
</dbReference>
<dbReference type="InterPro" id="IPR011032">
    <property type="entry name" value="GroES-like_sf"/>
</dbReference>
<dbReference type="STRING" id="1093900.A0A507B6V8"/>
<reference evidence="9 10" key="1">
    <citation type="submission" date="2019-06" db="EMBL/GenBank/DDBJ databases">
        <title>Draft genome sequence of the filamentous fungus Phialemoniopsis curvata isolated from diesel fuel.</title>
        <authorList>
            <person name="Varaljay V.A."/>
            <person name="Lyon W.J."/>
            <person name="Crouch A.L."/>
            <person name="Drake C.E."/>
            <person name="Hollomon J.M."/>
            <person name="Nadeau L.J."/>
            <person name="Nunn H.S."/>
            <person name="Stevenson B.S."/>
            <person name="Bojanowski C.L."/>
            <person name="Crookes-Goodson W.J."/>
        </authorList>
    </citation>
    <scope>NUCLEOTIDE SEQUENCE [LARGE SCALE GENOMIC DNA]</scope>
    <source>
        <strain evidence="9 10">D216</strain>
    </source>
</reference>
<evidence type="ECO:0000256" key="5">
    <source>
        <dbReference type="ARBA" id="ARBA00023002"/>
    </source>
</evidence>
<evidence type="ECO:0000256" key="6">
    <source>
        <dbReference type="ARBA" id="ARBA00023027"/>
    </source>
</evidence>
<dbReference type="Proteomes" id="UP000319257">
    <property type="component" value="Unassembled WGS sequence"/>
</dbReference>
<dbReference type="InParanoid" id="A0A507B6V8"/>
<dbReference type="RefSeq" id="XP_030999743.1">
    <property type="nucleotide sequence ID" value="XM_031134678.1"/>
</dbReference>
<dbReference type="InterPro" id="IPR036291">
    <property type="entry name" value="NAD(P)-bd_dom_sf"/>
</dbReference>
<feature type="domain" description="Enoyl reductase (ER)" evidence="8">
    <location>
        <begin position="19"/>
        <end position="341"/>
    </location>
</feature>
<dbReference type="InterPro" id="IPR020843">
    <property type="entry name" value="ER"/>
</dbReference>
<dbReference type="PANTHER" id="PTHR42940:SF7">
    <property type="entry name" value="ALCOHOL DEHYDROGENASE-LIKE N-TERMINAL DOMAIN-CONTAINING PROTEIN"/>
    <property type="match status" value="1"/>
</dbReference>
<keyword evidence="10" id="KW-1185">Reference proteome</keyword>
<dbReference type="InterPro" id="IPR013154">
    <property type="entry name" value="ADH-like_N"/>
</dbReference>
<evidence type="ECO:0000256" key="4">
    <source>
        <dbReference type="ARBA" id="ARBA00022833"/>
    </source>
</evidence>
<name>A0A507B6V8_9PEZI</name>
<dbReference type="GO" id="GO:0004022">
    <property type="term" value="F:alcohol dehydrogenase (NAD+) activity"/>
    <property type="evidence" value="ECO:0007669"/>
    <property type="project" value="TreeGrafter"/>
</dbReference>
<organism evidence="9 10">
    <name type="scientific">Thyridium curvatum</name>
    <dbReference type="NCBI Taxonomy" id="1093900"/>
    <lineage>
        <taxon>Eukaryota</taxon>
        <taxon>Fungi</taxon>
        <taxon>Dikarya</taxon>
        <taxon>Ascomycota</taxon>
        <taxon>Pezizomycotina</taxon>
        <taxon>Sordariomycetes</taxon>
        <taxon>Sordariomycetidae</taxon>
        <taxon>Thyridiales</taxon>
        <taxon>Thyridiaceae</taxon>
        <taxon>Thyridium</taxon>
    </lineage>
</organism>
<proteinExistence type="inferred from homology"/>
<sequence length="344" mass="35019">MAASTLPETYKAAVVETAGGPLVLKDLPMKHPGPGQLLVKVLACGVCGTDKLEQQGALPHRDPIVMGHEFVGDVVSLGPGVVTGRFAPGDRVGGAWHGGHDGVCRACQRGAFQMCDGAVVNGVSVDGGYAGYALLRAEAAVPLPRDADPAATAPLLCAGVTVFNGIRKMRVEQGNLVAVQGLGGLGHLAVQYARAMGYRVVAISSGAAKERFAAGLGAHGYIDSSARDPAEVLSGMGGAALIVATAPSPTAIGNLVGGLQAQGKLLVLPIVGPIAVDSAALVLKGGAVVGWPCGHALDCAEAVEFAETHGVKCLIEKFPLHEAQRAFDQMASGEVRFRAVLTME</sequence>
<dbReference type="InterPro" id="IPR002328">
    <property type="entry name" value="ADH_Zn_CS"/>
</dbReference>
<evidence type="ECO:0000259" key="8">
    <source>
        <dbReference type="SMART" id="SM00829"/>
    </source>
</evidence>
<keyword evidence="5" id="KW-0560">Oxidoreductase</keyword>
<keyword evidence="4 7" id="KW-0862">Zinc</keyword>
<dbReference type="OrthoDB" id="1560166at2759"/>
<dbReference type="GO" id="GO:0008270">
    <property type="term" value="F:zinc ion binding"/>
    <property type="evidence" value="ECO:0007669"/>
    <property type="project" value="InterPro"/>
</dbReference>
<dbReference type="Pfam" id="PF00107">
    <property type="entry name" value="ADH_zinc_N"/>
    <property type="match status" value="1"/>
</dbReference>
<dbReference type="SMART" id="SM00829">
    <property type="entry name" value="PKS_ER"/>
    <property type="match status" value="1"/>
</dbReference>
<evidence type="ECO:0000256" key="7">
    <source>
        <dbReference type="RuleBase" id="RU361277"/>
    </source>
</evidence>
<dbReference type="PANTHER" id="PTHR42940">
    <property type="entry name" value="ALCOHOL DEHYDROGENASE 1-RELATED"/>
    <property type="match status" value="1"/>
</dbReference>
<keyword evidence="6" id="KW-0520">NAD</keyword>
<keyword evidence="3 7" id="KW-0479">Metal-binding</keyword>
<dbReference type="AlphaFoldDB" id="A0A507B6V8"/>
<dbReference type="Gene3D" id="3.90.180.10">
    <property type="entry name" value="Medium-chain alcohol dehydrogenases, catalytic domain"/>
    <property type="match status" value="1"/>
</dbReference>
<dbReference type="Pfam" id="PF08240">
    <property type="entry name" value="ADH_N"/>
    <property type="match status" value="1"/>
</dbReference>